<proteinExistence type="predicted"/>
<sequence>MQFSFGVIYEEY</sequence>
<evidence type="ECO:0000313" key="1">
    <source>
        <dbReference type="EMBL" id="KAA6363894.1"/>
    </source>
</evidence>
<gene>
    <name evidence="1" type="ORF">EZS28_040579</name>
</gene>
<dbReference type="EMBL" id="SNRW01022343">
    <property type="protein sequence ID" value="KAA6363894.1"/>
    <property type="molecule type" value="Genomic_DNA"/>
</dbReference>
<evidence type="ECO:0000313" key="2">
    <source>
        <dbReference type="Proteomes" id="UP000324800"/>
    </source>
</evidence>
<name>A0A5J4U0C8_9EUKA</name>
<comment type="caution">
    <text evidence="1">The sequence shown here is derived from an EMBL/GenBank/DDBJ whole genome shotgun (WGS) entry which is preliminary data.</text>
</comment>
<feature type="non-terminal residue" evidence="1">
    <location>
        <position position="12"/>
    </location>
</feature>
<dbReference type="Proteomes" id="UP000324800">
    <property type="component" value="Unassembled WGS sequence"/>
</dbReference>
<accession>A0A5J4U0C8</accession>
<reference evidence="1 2" key="1">
    <citation type="submission" date="2019-03" db="EMBL/GenBank/DDBJ databases">
        <title>Single cell metagenomics reveals metabolic interactions within the superorganism composed of flagellate Streblomastix strix and complex community of Bacteroidetes bacteria on its surface.</title>
        <authorList>
            <person name="Treitli S.C."/>
            <person name="Kolisko M."/>
            <person name="Husnik F."/>
            <person name="Keeling P."/>
            <person name="Hampl V."/>
        </authorList>
    </citation>
    <scope>NUCLEOTIDE SEQUENCE [LARGE SCALE GENOMIC DNA]</scope>
    <source>
        <strain evidence="1">ST1C</strain>
    </source>
</reference>
<protein>
    <submittedName>
        <fullName evidence="1">Uncharacterized protein</fullName>
    </submittedName>
</protein>
<organism evidence="1 2">
    <name type="scientific">Streblomastix strix</name>
    <dbReference type="NCBI Taxonomy" id="222440"/>
    <lineage>
        <taxon>Eukaryota</taxon>
        <taxon>Metamonada</taxon>
        <taxon>Preaxostyla</taxon>
        <taxon>Oxymonadida</taxon>
        <taxon>Streblomastigidae</taxon>
        <taxon>Streblomastix</taxon>
    </lineage>
</organism>